<evidence type="ECO:0000313" key="7">
    <source>
        <dbReference type="Proteomes" id="UP000246278"/>
    </source>
</evidence>
<organism evidence="6 7">
    <name type="scientific">Prosthecochloris marina</name>
    <dbReference type="NCBI Taxonomy" id="2017681"/>
    <lineage>
        <taxon>Bacteria</taxon>
        <taxon>Pseudomonadati</taxon>
        <taxon>Chlorobiota</taxon>
        <taxon>Chlorobiia</taxon>
        <taxon>Chlorobiales</taxon>
        <taxon>Chlorobiaceae</taxon>
        <taxon>Prosthecochloris</taxon>
    </lineage>
</organism>
<dbReference type="PANTHER" id="PTHR14226">
    <property type="entry name" value="NEUROPATHY TARGET ESTERASE/SWISS CHEESE D.MELANOGASTER"/>
    <property type="match status" value="1"/>
</dbReference>
<dbReference type="SUPFAM" id="SSF52151">
    <property type="entry name" value="FabD/lysophospholipase-like"/>
    <property type="match status" value="1"/>
</dbReference>
<reference evidence="7" key="1">
    <citation type="submission" date="2017-10" db="EMBL/GenBank/DDBJ databases">
        <authorList>
            <person name="Gaisin V.A."/>
            <person name="Rysina M.S."/>
            <person name="Grouzdev D.S."/>
        </authorList>
    </citation>
    <scope>NUCLEOTIDE SEQUENCE [LARGE SCALE GENOMIC DNA]</scope>
    <source>
        <strain evidence="7">V1</strain>
    </source>
</reference>
<dbReference type="PANTHER" id="PTHR14226:SF29">
    <property type="entry name" value="NEUROPATHY TARGET ESTERASE SWS"/>
    <property type="match status" value="1"/>
</dbReference>
<feature type="domain" description="PNPLA" evidence="5">
    <location>
        <begin position="9"/>
        <end position="167"/>
    </location>
</feature>
<dbReference type="CDD" id="cd07205">
    <property type="entry name" value="Pat_PNPLA6_PNPLA7_NTE1_like"/>
    <property type="match status" value="1"/>
</dbReference>
<dbReference type="InterPro" id="IPR050301">
    <property type="entry name" value="NTE"/>
</dbReference>
<evidence type="ECO:0000256" key="4">
    <source>
        <dbReference type="PROSITE-ProRule" id="PRU01161"/>
    </source>
</evidence>
<dbReference type="RefSeq" id="WP_110022754.1">
    <property type="nucleotide sequence ID" value="NZ_PDNZ01000003.1"/>
</dbReference>
<feature type="active site" description="Proton acceptor" evidence="4">
    <location>
        <position position="154"/>
    </location>
</feature>
<evidence type="ECO:0000313" key="6">
    <source>
        <dbReference type="EMBL" id="PWW82280.1"/>
    </source>
</evidence>
<accession>A0A317T7K5</accession>
<keyword evidence="1 4" id="KW-0378">Hydrolase</keyword>
<protein>
    <submittedName>
        <fullName evidence="6">Patatin</fullName>
    </submittedName>
</protein>
<dbReference type="OrthoDB" id="9770965at2"/>
<dbReference type="Proteomes" id="UP000246278">
    <property type="component" value="Unassembled WGS sequence"/>
</dbReference>
<dbReference type="PROSITE" id="PS51635">
    <property type="entry name" value="PNPLA"/>
    <property type="match status" value="1"/>
</dbReference>
<dbReference type="GO" id="GO:0016042">
    <property type="term" value="P:lipid catabolic process"/>
    <property type="evidence" value="ECO:0007669"/>
    <property type="project" value="UniProtKB-UniRule"/>
</dbReference>
<keyword evidence="7" id="KW-1185">Reference proteome</keyword>
<evidence type="ECO:0000256" key="1">
    <source>
        <dbReference type="ARBA" id="ARBA00022801"/>
    </source>
</evidence>
<comment type="caution">
    <text evidence="6">The sequence shown here is derived from an EMBL/GenBank/DDBJ whole genome shotgun (WGS) entry which is preliminary data.</text>
</comment>
<dbReference type="Pfam" id="PF01734">
    <property type="entry name" value="Patatin"/>
    <property type="match status" value="1"/>
</dbReference>
<evidence type="ECO:0000256" key="2">
    <source>
        <dbReference type="ARBA" id="ARBA00022963"/>
    </source>
</evidence>
<dbReference type="Gene3D" id="3.40.1090.10">
    <property type="entry name" value="Cytosolic phospholipase A2 catalytic domain"/>
    <property type="match status" value="2"/>
</dbReference>
<dbReference type="AlphaFoldDB" id="A0A317T7K5"/>
<dbReference type="EMBL" id="PDNZ01000003">
    <property type="protein sequence ID" value="PWW82280.1"/>
    <property type="molecule type" value="Genomic_DNA"/>
</dbReference>
<dbReference type="InterPro" id="IPR002641">
    <property type="entry name" value="PNPLA_dom"/>
</dbReference>
<dbReference type="InterPro" id="IPR016035">
    <property type="entry name" value="Acyl_Trfase/lysoPLipase"/>
</dbReference>
<name>A0A317T7K5_9CHLB</name>
<evidence type="ECO:0000259" key="5">
    <source>
        <dbReference type="PROSITE" id="PS51635"/>
    </source>
</evidence>
<dbReference type="GO" id="GO:0016787">
    <property type="term" value="F:hydrolase activity"/>
    <property type="evidence" value="ECO:0007669"/>
    <property type="project" value="UniProtKB-UniRule"/>
</dbReference>
<evidence type="ECO:0000256" key="3">
    <source>
        <dbReference type="ARBA" id="ARBA00023098"/>
    </source>
</evidence>
<comment type="caution">
    <text evidence="4">Lacks conserved residue(s) required for the propagation of feature annotation.</text>
</comment>
<proteinExistence type="predicted"/>
<gene>
    <name evidence="6" type="ORF">CR164_04525</name>
</gene>
<sequence length="257" mass="27724">MDKKASIGLALGGGAVLGAAHVGVLRALDELAIEVHALSGTSIGSFIASLRAFGMGWREIENIALDLDWLDLSGLTLSQFGLLSNKKFGRIVRKLLGKRRIEEASVPLAIVATDIGSGEKIVLKQGDVAEAVMASSCIPAVFKPVEISERMLVDGVLMENVPLSPLLELGRRPFVCVDLMGSHIFRKPDNIVDLLLNAFYSTLKATTAMQTEEADLKIELDLGAFSLVDTRQVPQLIETGYRDSLPLLRQLKDDGNS</sequence>
<keyword evidence="3 4" id="KW-0443">Lipid metabolism</keyword>
<feature type="short sequence motif" description="GXSXG" evidence="4">
    <location>
        <begin position="40"/>
        <end position="44"/>
    </location>
</feature>
<feature type="active site" description="Nucleophile" evidence="4">
    <location>
        <position position="42"/>
    </location>
</feature>
<keyword evidence="2 4" id="KW-0442">Lipid degradation</keyword>